<name>A0A7X2V5R5_9BACI</name>
<comment type="caution">
    <text evidence="1">The sequence shown here is derived from an EMBL/GenBank/DDBJ whole genome shotgun (WGS) entry which is preliminary data.</text>
</comment>
<organism evidence="1 2">
    <name type="scientific">Metabacillus mangrovi</name>
    <dbReference type="NCBI Taxonomy" id="1491830"/>
    <lineage>
        <taxon>Bacteria</taxon>
        <taxon>Bacillati</taxon>
        <taxon>Bacillota</taxon>
        <taxon>Bacilli</taxon>
        <taxon>Bacillales</taxon>
        <taxon>Bacillaceae</taxon>
        <taxon>Metabacillus</taxon>
    </lineage>
</organism>
<evidence type="ECO:0000313" key="1">
    <source>
        <dbReference type="EMBL" id="MTH54705.1"/>
    </source>
</evidence>
<dbReference type="EMBL" id="WMIB01000017">
    <property type="protein sequence ID" value="MTH54705.1"/>
    <property type="molecule type" value="Genomic_DNA"/>
</dbReference>
<sequence>MAEKDAAKKKPCGCGGKPVLQAKIIVKEGSSSGPAASKRPAAGNVKKGAWYHRFLAKMKALF</sequence>
<dbReference type="Proteomes" id="UP000434639">
    <property type="component" value="Unassembled WGS sequence"/>
</dbReference>
<keyword evidence="2" id="KW-1185">Reference proteome</keyword>
<reference evidence="1 2" key="1">
    <citation type="journal article" date="2017" name="Int. J. Syst. Evol. Microbiol.">
        <title>Bacillus mangrovi sp. nov., isolated from a sediment sample from a mangrove forest.</title>
        <authorList>
            <person name="Gupta V."/>
            <person name="Singh P.K."/>
            <person name="Korpole S."/>
            <person name="Tanuku N.R.S."/>
            <person name="Pinnaka A.K."/>
        </authorList>
    </citation>
    <scope>NUCLEOTIDE SEQUENCE [LARGE SCALE GENOMIC DNA]</scope>
    <source>
        <strain evidence="1 2">KCTC 33872</strain>
    </source>
</reference>
<dbReference type="RefSeq" id="WP_155113218.1">
    <property type="nucleotide sequence ID" value="NZ_WMIB01000017.1"/>
</dbReference>
<proteinExistence type="predicted"/>
<protein>
    <submittedName>
        <fullName evidence="1">Uncharacterized protein</fullName>
    </submittedName>
</protein>
<dbReference type="AlphaFoldDB" id="A0A7X2V5R5"/>
<evidence type="ECO:0000313" key="2">
    <source>
        <dbReference type="Proteomes" id="UP000434639"/>
    </source>
</evidence>
<gene>
    <name evidence="1" type="ORF">GKZ89_14980</name>
</gene>
<accession>A0A7X2V5R5</accession>